<accession>A0ABY6LG92</accession>
<reference evidence="2 3" key="1">
    <citation type="submission" date="2022-01" db="EMBL/GenBank/DDBJ databases">
        <title>A chromosomal length assembly of Cordylochernes scorpioides.</title>
        <authorList>
            <person name="Zeh D."/>
            <person name="Zeh J."/>
        </authorList>
    </citation>
    <scope>NUCLEOTIDE SEQUENCE [LARGE SCALE GENOMIC DNA]</scope>
    <source>
        <strain evidence="2">IN4F17</strain>
        <tissue evidence="2">Whole Body</tissue>
    </source>
</reference>
<dbReference type="InterPro" id="IPR001584">
    <property type="entry name" value="Integrase_cat-core"/>
</dbReference>
<dbReference type="Pfam" id="PF00665">
    <property type="entry name" value="rve"/>
    <property type="match status" value="1"/>
</dbReference>
<feature type="domain" description="Integrase catalytic" evidence="1">
    <location>
        <begin position="47"/>
        <end position="206"/>
    </location>
</feature>
<evidence type="ECO:0000313" key="2">
    <source>
        <dbReference type="EMBL" id="UYV80217.1"/>
    </source>
</evidence>
<dbReference type="InterPro" id="IPR012337">
    <property type="entry name" value="RNaseH-like_sf"/>
</dbReference>
<name>A0ABY6LG92_9ARAC</name>
<gene>
    <name evidence="2" type="ORF">LAZ67_18002059</name>
</gene>
<keyword evidence="3" id="KW-1185">Reference proteome</keyword>
<evidence type="ECO:0000259" key="1">
    <source>
        <dbReference type="PROSITE" id="PS50994"/>
    </source>
</evidence>
<dbReference type="PANTHER" id="PTHR37984:SF5">
    <property type="entry name" value="PROTEIN NYNRIN-LIKE"/>
    <property type="match status" value="1"/>
</dbReference>
<organism evidence="2 3">
    <name type="scientific">Cordylochernes scorpioides</name>
    <dbReference type="NCBI Taxonomy" id="51811"/>
    <lineage>
        <taxon>Eukaryota</taxon>
        <taxon>Metazoa</taxon>
        <taxon>Ecdysozoa</taxon>
        <taxon>Arthropoda</taxon>
        <taxon>Chelicerata</taxon>
        <taxon>Arachnida</taxon>
        <taxon>Pseudoscorpiones</taxon>
        <taxon>Cheliferoidea</taxon>
        <taxon>Chernetidae</taxon>
        <taxon>Cordylochernes</taxon>
    </lineage>
</organism>
<dbReference type="Proteomes" id="UP001235939">
    <property type="component" value="Chromosome 18"/>
</dbReference>
<sequence length="425" mass="47890">MKQAGCNLREASDQRSSKVQKSVWSARVGNLNSNLETWKARGNVAPKSDTPLDTYHIDHLGPLASTRKDYNYLLVITDGFTKFTWIYSTKTTRTSEVIQKLECQQQILGNPRQINTDQGTAFTYNDFREYIKDESIEHCYITTGVQQGYGQVERINRTIVSVLTKLSIDNPQEWYKYVGKLQKKTLNSTHQRSIRMSPFELLVRIQEESRKTFYKKAFVYKEGDLVVIQKSQFATKSELHPKYNGPYKCLAEIPFLTDLIESRLIKYELGQLKCVLPPGGSTLVHRPVAPQRSGAQVGIQCGPECQDQHLAFISEGCSPIRHLGTRPIAVSSAKGQVGVLTFAAGVQSWGPMVSGIKDFNIKNEASWMSPKRGLRPKKQQGLGECLVCKSGKDDLPDQKQAFQTDPNKYPIKWSKNTQTLASLDS</sequence>
<dbReference type="InterPro" id="IPR050951">
    <property type="entry name" value="Retrovirus_Pol_polyprotein"/>
</dbReference>
<protein>
    <recommendedName>
        <fullName evidence="1">Integrase catalytic domain-containing protein</fullName>
    </recommendedName>
</protein>
<dbReference type="PROSITE" id="PS50994">
    <property type="entry name" value="INTEGRASE"/>
    <property type="match status" value="1"/>
</dbReference>
<proteinExistence type="predicted"/>
<dbReference type="EMBL" id="CP092880">
    <property type="protein sequence ID" value="UYV80217.1"/>
    <property type="molecule type" value="Genomic_DNA"/>
</dbReference>
<evidence type="ECO:0000313" key="3">
    <source>
        <dbReference type="Proteomes" id="UP001235939"/>
    </source>
</evidence>
<dbReference type="InterPro" id="IPR036397">
    <property type="entry name" value="RNaseH_sf"/>
</dbReference>
<dbReference type="Gene3D" id="3.30.420.10">
    <property type="entry name" value="Ribonuclease H-like superfamily/Ribonuclease H"/>
    <property type="match status" value="1"/>
</dbReference>
<dbReference type="PANTHER" id="PTHR37984">
    <property type="entry name" value="PROTEIN CBG26694"/>
    <property type="match status" value="1"/>
</dbReference>
<dbReference type="SUPFAM" id="SSF53098">
    <property type="entry name" value="Ribonuclease H-like"/>
    <property type="match status" value="1"/>
</dbReference>